<dbReference type="InterPro" id="IPR010707">
    <property type="entry name" value="DUF1285"/>
</dbReference>
<reference evidence="3" key="2">
    <citation type="submission" date="2020-09" db="EMBL/GenBank/DDBJ databases">
        <authorList>
            <person name="Sun Q."/>
            <person name="Zhou Y."/>
        </authorList>
    </citation>
    <scope>NUCLEOTIDE SEQUENCE</scope>
    <source>
        <strain evidence="3">CGMCC 1.15519</strain>
    </source>
</reference>
<dbReference type="InterPro" id="IPR023361">
    <property type="entry name" value="DUF1285_beta_roll_sf"/>
</dbReference>
<protein>
    <recommendedName>
        <fullName evidence="5">DUF1285 domain-containing protein</fullName>
    </recommendedName>
</protein>
<evidence type="ECO:0008006" key="5">
    <source>
        <dbReference type="Google" id="ProtNLM"/>
    </source>
</evidence>
<accession>A0A917E401</accession>
<dbReference type="Pfam" id="PF21028">
    <property type="entry name" value="DUF1285_C"/>
    <property type="match status" value="1"/>
</dbReference>
<keyword evidence="4" id="KW-1185">Reference proteome</keyword>
<proteinExistence type="predicted"/>
<dbReference type="AlphaFoldDB" id="A0A917E401"/>
<dbReference type="Proteomes" id="UP000635071">
    <property type="component" value="Unassembled WGS sequence"/>
</dbReference>
<feature type="domain" description="DUF1285" evidence="1">
    <location>
        <begin position="43"/>
        <end position="110"/>
    </location>
</feature>
<comment type="caution">
    <text evidence="3">The sequence shown here is derived from an EMBL/GenBank/DDBJ whole genome shotgun (WGS) entry which is preliminary data.</text>
</comment>
<evidence type="ECO:0000313" key="3">
    <source>
        <dbReference type="EMBL" id="GGE01441.1"/>
    </source>
</evidence>
<dbReference type="PIRSF" id="PIRSF029557">
    <property type="entry name" value="UCP029557"/>
    <property type="match status" value="1"/>
</dbReference>
<organism evidence="3 4">
    <name type="scientific">Sandarakinorhabdus glacialis</name>
    <dbReference type="NCBI Taxonomy" id="1614636"/>
    <lineage>
        <taxon>Bacteria</taxon>
        <taxon>Pseudomonadati</taxon>
        <taxon>Pseudomonadota</taxon>
        <taxon>Alphaproteobacteria</taxon>
        <taxon>Sphingomonadales</taxon>
        <taxon>Sphingosinicellaceae</taxon>
        <taxon>Sandarakinorhabdus</taxon>
    </lineage>
</organism>
<reference evidence="3" key="1">
    <citation type="journal article" date="2014" name="Int. J. Syst. Evol. Microbiol.">
        <title>Complete genome sequence of Corynebacterium casei LMG S-19264T (=DSM 44701T), isolated from a smear-ripened cheese.</title>
        <authorList>
            <consortium name="US DOE Joint Genome Institute (JGI-PGF)"/>
            <person name="Walter F."/>
            <person name="Albersmeier A."/>
            <person name="Kalinowski J."/>
            <person name="Ruckert C."/>
        </authorList>
    </citation>
    <scope>NUCLEOTIDE SEQUENCE</scope>
    <source>
        <strain evidence="3">CGMCC 1.15519</strain>
    </source>
</reference>
<evidence type="ECO:0000313" key="4">
    <source>
        <dbReference type="Proteomes" id="UP000635071"/>
    </source>
</evidence>
<gene>
    <name evidence="3" type="ORF">GCM10011529_04720</name>
</gene>
<dbReference type="EMBL" id="BMJM01000001">
    <property type="protein sequence ID" value="GGE01441.1"/>
    <property type="molecule type" value="Genomic_DNA"/>
</dbReference>
<name>A0A917E401_9SPHN</name>
<dbReference type="Gene3D" id="3.10.540.10">
    <property type="entry name" value="duf1285 like domain"/>
    <property type="match status" value="1"/>
</dbReference>
<evidence type="ECO:0000259" key="2">
    <source>
        <dbReference type="Pfam" id="PF21028"/>
    </source>
</evidence>
<feature type="domain" description="DUF1285" evidence="2">
    <location>
        <begin position="111"/>
        <end position="200"/>
    </location>
</feature>
<dbReference type="InterPro" id="IPR048342">
    <property type="entry name" value="DUF1285_C"/>
</dbReference>
<dbReference type="Gene3D" id="2.30.270.10">
    <property type="entry name" value="duf1285 protein"/>
    <property type="match status" value="1"/>
</dbReference>
<sequence>MLRRGARCTFDKRLYVRGMTISRDSAGRSLAELAALLGQGKLPPVHLWHPTHCGDSLMRIAADGTWFHEGSPIGRKELVKLFSTILRREDDGSFVLVTPAEKLDIVVEDAPFVAVEATSEGEGHERQLIFRLNTDDLVAAGPDNVLRVETAPDGTPRPYLHVRSGLEALVNRAVFYQLADLALAESADKPGLSSGGVFFPFMPA</sequence>
<dbReference type="InterPro" id="IPR048341">
    <property type="entry name" value="DUF1285_N"/>
</dbReference>
<dbReference type="Pfam" id="PF06938">
    <property type="entry name" value="DUF1285_N"/>
    <property type="match status" value="1"/>
</dbReference>
<evidence type="ECO:0000259" key="1">
    <source>
        <dbReference type="Pfam" id="PF06938"/>
    </source>
</evidence>